<evidence type="ECO:0000313" key="1">
    <source>
        <dbReference type="EMBL" id="MEK0306396.1"/>
    </source>
</evidence>
<proteinExistence type="predicted"/>
<gene>
    <name evidence="1" type="ORF">V8P97_02785</name>
</gene>
<dbReference type="RefSeq" id="WP_340468913.1">
    <property type="nucleotide sequence ID" value="NZ_JBANBB010000001.1"/>
</dbReference>
<dbReference type="EMBL" id="JBANBB010000001">
    <property type="protein sequence ID" value="MEK0306396.1"/>
    <property type="molecule type" value="Genomic_DNA"/>
</dbReference>
<name>A0ABU8ZNR6_9BIFI</name>
<sequence>MAKLTEARTIEVNIDTVQDWQPDIRLNAGDVNGRIIRAVITDDRQNVNEGGLTARLLFNAFPGSRKKAGGYVTMTAVPGQETATFEATVPRAALAGGTCALGVELTDSDGSIVCTRTFNALVEPSVLNLESEEGEDALKELHSGIDAMHAGTVAAGQAAGQALLAAGKAQEAAKTAETAASLALKAGQGISLGPEPPLAAKPGHVWLVESQLKRKPLYPGGTIWPGPATYPERPGRLADGCHKISAIRRYEGQDDHGQDQWTGFKLDLTEINKEEK</sequence>
<protein>
    <recommendedName>
        <fullName evidence="3">BppU N-terminal domain-containing protein</fullName>
    </recommendedName>
</protein>
<evidence type="ECO:0008006" key="3">
    <source>
        <dbReference type="Google" id="ProtNLM"/>
    </source>
</evidence>
<dbReference type="Proteomes" id="UP001373159">
    <property type="component" value="Unassembled WGS sequence"/>
</dbReference>
<keyword evidence="2" id="KW-1185">Reference proteome</keyword>
<reference evidence="1 2" key="1">
    <citation type="submission" date="2024-02" db="EMBL/GenBank/DDBJ databases">
        <title>Bifidobacterium honeyensis sp. nov., isolated from the comb honey.</title>
        <authorList>
            <person name="Liu W."/>
            <person name="Li Y."/>
        </authorList>
    </citation>
    <scope>NUCLEOTIDE SEQUENCE [LARGE SCALE GENOMIC DNA]</scope>
    <source>
        <strain evidence="1 2">IMAU50988</strain>
    </source>
</reference>
<accession>A0ABU8ZNR6</accession>
<organism evidence="1 2">
    <name type="scientific">Bifidobacterium favimelis</name>
    <dbReference type="NCBI Taxonomy" id="3122979"/>
    <lineage>
        <taxon>Bacteria</taxon>
        <taxon>Bacillati</taxon>
        <taxon>Actinomycetota</taxon>
        <taxon>Actinomycetes</taxon>
        <taxon>Bifidobacteriales</taxon>
        <taxon>Bifidobacteriaceae</taxon>
        <taxon>Bifidobacterium</taxon>
    </lineage>
</organism>
<comment type="caution">
    <text evidence="1">The sequence shown here is derived from an EMBL/GenBank/DDBJ whole genome shotgun (WGS) entry which is preliminary data.</text>
</comment>
<evidence type="ECO:0000313" key="2">
    <source>
        <dbReference type="Proteomes" id="UP001373159"/>
    </source>
</evidence>